<dbReference type="AlphaFoldDB" id="A0A4S3KRS5"/>
<feature type="binding site" evidence="7">
    <location>
        <position position="244"/>
    </location>
    <ligand>
        <name>Mn(2+)</name>
        <dbReference type="ChEBI" id="CHEBI:29035"/>
        <label>2</label>
    </ligand>
</feature>
<feature type="binding site" evidence="7">
    <location>
        <position position="420"/>
    </location>
    <ligand>
        <name>Mn(2+)</name>
        <dbReference type="ChEBI" id="CHEBI:29035"/>
        <label>1</label>
    </ligand>
</feature>
<feature type="binding site" evidence="7">
    <location>
        <position position="381"/>
    </location>
    <ligand>
        <name>Mn(2+)</name>
        <dbReference type="ChEBI" id="CHEBI:29035"/>
        <label>1</label>
    </ligand>
</feature>
<keyword evidence="5 7" id="KW-0482">Metalloprotease</keyword>
<feature type="binding site" evidence="7">
    <location>
        <position position="255"/>
    </location>
    <ligand>
        <name>Mn(2+)</name>
        <dbReference type="ChEBI" id="CHEBI:29035"/>
        <label>2</label>
    </ligand>
</feature>
<dbReference type="InterPro" id="IPR001131">
    <property type="entry name" value="Peptidase_M24B_aminopep-P_CS"/>
</dbReference>
<dbReference type="GO" id="GO:0004177">
    <property type="term" value="F:aminopeptidase activity"/>
    <property type="evidence" value="ECO:0007669"/>
    <property type="project" value="TreeGrafter"/>
</dbReference>
<keyword evidence="4 7" id="KW-0224">Dipeptidase</keyword>
<dbReference type="InterPro" id="IPR048819">
    <property type="entry name" value="PepQ_N"/>
</dbReference>
<accession>A0A4S3KRS5</accession>
<dbReference type="NCBIfam" id="NF010133">
    <property type="entry name" value="PRK13607.1"/>
    <property type="match status" value="1"/>
</dbReference>
<sequence length="442" mass="47846">MSAALASLYAQHLDQVIHDSDAALAASGHDSLLIAAGTPRLRFLDDQAPPFVASPHFLHWLPLTDAPGSWIVHVPGRRPRLIFLQPRDYWHVVPDTPQGYWVEHFDIVTVADENAARLELERSLGEHSAVLGEDGAAGSDIAPNNPPALLARLHWTRACKTAYEITLMRAASRIGTRGHLAAARAFAAGASEFEIHLAYLAASGQTEAELPYANIIGLNTHGAVLHYTRFERARPDARRSLLIDAGGQYAGYASDITRTYAAEPHGDFAALVATLEEMQQILCLDVRAGQPYPELHLEAHRLLGGVLAAHGLVRCSAEAAFAQGITRTFLPHGLGHLLGLQVHDIGGQQSTPEGGRTPPPPEHPYLRLTRTLEPGMVVTIEPGLYFIPMLLDALRATPAGSDVDWARVETFMPCGGIRIEDDVLCTADDPHNLTREAFAALA</sequence>
<feature type="binding site" evidence="7">
    <location>
        <position position="420"/>
    </location>
    <ligand>
        <name>Mn(2+)</name>
        <dbReference type="ChEBI" id="CHEBI:29035"/>
        <label>2</label>
    </ligand>
</feature>
<dbReference type="Pfam" id="PF21216">
    <property type="entry name" value="PepQ_N"/>
    <property type="match status" value="1"/>
</dbReference>
<dbReference type="PANTHER" id="PTHR43226:SF8">
    <property type="entry name" value="XAA-PRO DIPEPTIDASE"/>
    <property type="match status" value="1"/>
</dbReference>
<dbReference type="InterPro" id="IPR036005">
    <property type="entry name" value="Creatinase/aminopeptidase-like"/>
</dbReference>
<evidence type="ECO:0000256" key="5">
    <source>
        <dbReference type="ARBA" id="ARBA00023049"/>
    </source>
</evidence>
<comment type="cofactor">
    <cofactor evidence="7">
        <name>Mn(2+)</name>
        <dbReference type="ChEBI" id="CHEBI:29035"/>
    </cofactor>
    <text evidence="7">Binds 2 manganese ions per subunit.</text>
</comment>
<dbReference type="RefSeq" id="WP_081125861.1">
    <property type="nucleotide sequence ID" value="NZ_LDOS01000001.1"/>
</dbReference>
<dbReference type="GO" id="GO:0016795">
    <property type="term" value="F:phosphoric triester hydrolase activity"/>
    <property type="evidence" value="ECO:0007669"/>
    <property type="project" value="InterPro"/>
</dbReference>
<evidence type="ECO:0000313" key="11">
    <source>
        <dbReference type="Proteomes" id="UP000307749"/>
    </source>
</evidence>
<evidence type="ECO:0000256" key="4">
    <source>
        <dbReference type="ARBA" id="ARBA00022997"/>
    </source>
</evidence>
<dbReference type="SUPFAM" id="SSF55920">
    <property type="entry name" value="Creatinase/aminopeptidase"/>
    <property type="match status" value="1"/>
</dbReference>
<dbReference type="GO" id="GO:0046872">
    <property type="term" value="F:metal ion binding"/>
    <property type="evidence" value="ECO:0007669"/>
    <property type="project" value="UniProtKB-KW"/>
</dbReference>
<dbReference type="InterPro" id="IPR029149">
    <property type="entry name" value="Creatin/AminoP/Spt16_N"/>
</dbReference>
<keyword evidence="2 7" id="KW-0479">Metal-binding</keyword>
<feature type="binding site" evidence="7">
    <location>
        <position position="336"/>
    </location>
    <ligand>
        <name>Mn(2+)</name>
        <dbReference type="ChEBI" id="CHEBI:29035"/>
        <label>1</label>
    </ligand>
</feature>
<feature type="domain" description="Xaa-Pro dipeptidase N-terminal" evidence="9">
    <location>
        <begin position="7"/>
        <end position="155"/>
    </location>
</feature>
<dbReference type="GO" id="GO:0008235">
    <property type="term" value="F:metalloexopeptidase activity"/>
    <property type="evidence" value="ECO:0007669"/>
    <property type="project" value="UniProtKB-UniRule"/>
</dbReference>
<dbReference type="InterPro" id="IPR052433">
    <property type="entry name" value="X-Pro_dipept-like"/>
</dbReference>
<comment type="catalytic activity">
    <reaction evidence="7">
        <text>Xaa-L-Pro dipeptide + H2O = an L-alpha-amino acid + L-proline</text>
        <dbReference type="Rhea" id="RHEA:76407"/>
        <dbReference type="ChEBI" id="CHEBI:15377"/>
        <dbReference type="ChEBI" id="CHEBI:59869"/>
        <dbReference type="ChEBI" id="CHEBI:60039"/>
        <dbReference type="ChEBI" id="CHEBI:195196"/>
        <dbReference type="EC" id="3.4.13.9"/>
    </reaction>
</comment>
<dbReference type="Gene3D" id="3.90.230.10">
    <property type="entry name" value="Creatinase/methionine aminopeptidase superfamily"/>
    <property type="match status" value="1"/>
</dbReference>
<feature type="domain" description="Peptidase M24" evidence="8">
    <location>
        <begin position="167"/>
        <end position="427"/>
    </location>
</feature>
<dbReference type="HAMAP" id="MF_01279">
    <property type="entry name" value="X_Pro_dipeptid"/>
    <property type="match status" value="1"/>
</dbReference>
<evidence type="ECO:0000256" key="1">
    <source>
        <dbReference type="ARBA" id="ARBA00022670"/>
    </source>
</evidence>
<gene>
    <name evidence="7" type="primary">pepQ</name>
    <name evidence="10" type="ORF">B1806_06425</name>
</gene>
<evidence type="ECO:0000256" key="2">
    <source>
        <dbReference type="ARBA" id="ARBA00022723"/>
    </source>
</evidence>
<comment type="function">
    <text evidence="7">Splits dipeptides with a prolyl residue in the C-terminal position.</text>
</comment>
<evidence type="ECO:0000256" key="6">
    <source>
        <dbReference type="ARBA" id="ARBA00023211"/>
    </source>
</evidence>
<dbReference type="InterPro" id="IPR000994">
    <property type="entry name" value="Pept_M24"/>
</dbReference>
<reference evidence="10 11" key="1">
    <citation type="submission" date="2017-02" db="EMBL/GenBank/DDBJ databases">
        <title>Whole genome sequencing of Metallibacterium scheffleri DSM 24874 (T).</title>
        <authorList>
            <person name="Kumar S."/>
            <person name="Patil P."/>
            <person name="Patil P.B."/>
        </authorList>
    </citation>
    <scope>NUCLEOTIDE SEQUENCE [LARGE SCALE GENOMIC DNA]</scope>
    <source>
        <strain evidence="10 11">DSM 24874</strain>
    </source>
</reference>
<evidence type="ECO:0000259" key="9">
    <source>
        <dbReference type="Pfam" id="PF21216"/>
    </source>
</evidence>
<comment type="caution">
    <text evidence="10">The sequence shown here is derived from an EMBL/GenBank/DDBJ whole genome shotgun (WGS) entry which is preliminary data.</text>
</comment>
<dbReference type="GO" id="GO:0006508">
    <property type="term" value="P:proteolysis"/>
    <property type="evidence" value="ECO:0007669"/>
    <property type="project" value="UniProtKB-KW"/>
</dbReference>
<dbReference type="EMBL" id="MWQO01000020">
    <property type="protein sequence ID" value="THD10864.1"/>
    <property type="molecule type" value="Genomic_DNA"/>
</dbReference>
<keyword evidence="11" id="KW-1185">Reference proteome</keyword>
<dbReference type="OrthoDB" id="9806388at2"/>
<dbReference type="GO" id="GO:0102009">
    <property type="term" value="F:proline dipeptidase activity"/>
    <property type="evidence" value="ECO:0007669"/>
    <property type="project" value="UniProtKB-EC"/>
</dbReference>
<dbReference type="PANTHER" id="PTHR43226">
    <property type="entry name" value="XAA-PRO AMINOPEPTIDASE 3"/>
    <property type="match status" value="1"/>
</dbReference>
<dbReference type="STRING" id="993689.GCA_002077135_00414"/>
<organism evidence="10 11">
    <name type="scientific">Metallibacterium scheffleri</name>
    <dbReference type="NCBI Taxonomy" id="993689"/>
    <lineage>
        <taxon>Bacteria</taxon>
        <taxon>Pseudomonadati</taxon>
        <taxon>Pseudomonadota</taxon>
        <taxon>Gammaproteobacteria</taxon>
        <taxon>Lysobacterales</taxon>
        <taxon>Rhodanobacteraceae</taxon>
        <taxon>Metallibacterium</taxon>
    </lineage>
</organism>
<feature type="binding site" evidence="7">
    <location>
        <position position="255"/>
    </location>
    <ligand>
        <name>Mn(2+)</name>
        <dbReference type="ChEBI" id="CHEBI:29035"/>
        <label>1</label>
    </ligand>
</feature>
<proteinExistence type="inferred from homology"/>
<name>A0A4S3KRS5_9GAMM</name>
<dbReference type="Gene3D" id="3.40.350.10">
    <property type="entry name" value="Creatinase/prolidase N-terminal domain"/>
    <property type="match status" value="1"/>
</dbReference>
<dbReference type="Proteomes" id="UP000307749">
    <property type="component" value="Unassembled WGS sequence"/>
</dbReference>
<dbReference type="GO" id="GO:0005829">
    <property type="term" value="C:cytosol"/>
    <property type="evidence" value="ECO:0007669"/>
    <property type="project" value="TreeGrafter"/>
</dbReference>
<dbReference type="InterPro" id="IPR022846">
    <property type="entry name" value="X_Pro_dipept"/>
</dbReference>
<keyword evidence="3 7" id="KW-0378">Hydrolase</keyword>
<evidence type="ECO:0000256" key="7">
    <source>
        <dbReference type="HAMAP-Rule" id="MF_01279"/>
    </source>
</evidence>
<keyword evidence="1 7" id="KW-0645">Protease</keyword>
<comment type="similarity">
    <text evidence="7">Belongs to the peptidase M24B family. Bacterial-type prolidase subfamily.</text>
</comment>
<evidence type="ECO:0000259" key="8">
    <source>
        <dbReference type="Pfam" id="PF00557"/>
    </source>
</evidence>
<evidence type="ECO:0000313" key="10">
    <source>
        <dbReference type="EMBL" id="THD10864.1"/>
    </source>
</evidence>
<dbReference type="EC" id="3.4.13.9" evidence="7"/>
<dbReference type="PROSITE" id="PS00491">
    <property type="entry name" value="PROLINE_PEPTIDASE"/>
    <property type="match status" value="1"/>
</dbReference>
<evidence type="ECO:0000256" key="3">
    <source>
        <dbReference type="ARBA" id="ARBA00022801"/>
    </source>
</evidence>
<keyword evidence="6 7" id="KW-0464">Manganese</keyword>
<protein>
    <recommendedName>
        <fullName evidence="7">Xaa-Pro dipeptidase</fullName>
        <shortName evidence="7">X-Pro dipeptidase</shortName>
        <ecNumber evidence="7">3.4.13.9</ecNumber>
    </recommendedName>
    <alternativeName>
        <fullName evidence="7">Imidodipeptidase</fullName>
    </alternativeName>
    <alternativeName>
        <fullName evidence="7">Proline dipeptidase</fullName>
        <shortName evidence="7">Prolidase</shortName>
    </alternativeName>
</protein>
<dbReference type="Pfam" id="PF00557">
    <property type="entry name" value="Peptidase_M24"/>
    <property type="match status" value="1"/>
</dbReference>